<reference evidence="5 6" key="1">
    <citation type="submission" date="2007-06" db="EMBL/GenBank/DDBJ databases">
        <authorList>
            <person name="Shimkets L."/>
            <person name="Ferriera S."/>
            <person name="Johnson J."/>
            <person name="Kravitz S."/>
            <person name="Beeson K."/>
            <person name="Sutton G."/>
            <person name="Rogers Y.-H."/>
            <person name="Friedman R."/>
            <person name="Frazier M."/>
            <person name="Venter J.C."/>
        </authorList>
    </citation>
    <scope>NUCLEOTIDE SEQUENCE [LARGE SCALE GENOMIC DNA]</scope>
    <source>
        <strain evidence="5 6">SIR-1</strain>
    </source>
</reference>
<dbReference type="AlphaFoldDB" id="A6FZM2"/>
<dbReference type="InterPro" id="IPR002123">
    <property type="entry name" value="Plipid/glycerol_acylTrfase"/>
</dbReference>
<dbReference type="EMBL" id="ABCS01000007">
    <property type="protein sequence ID" value="EDM80828.1"/>
    <property type="molecule type" value="Genomic_DNA"/>
</dbReference>
<dbReference type="GO" id="GO:0006654">
    <property type="term" value="P:phosphatidic acid biosynthetic process"/>
    <property type="evidence" value="ECO:0007669"/>
    <property type="project" value="TreeGrafter"/>
</dbReference>
<keyword evidence="6" id="KW-1185">Reference proteome</keyword>
<sequence>MNRDFDGQPAESVNDGYTRRTERARGAKALFATTCLRMGGWKVGGPPPQIDKYVIIAAPHTTWWDGFWMLGFAWVWGIELNWMGKASLVNHPLGFIPRWAGVVPVDRSSPQGLVAQMVEQFEKRETILLAIPPEGTRAKRDYWKSGFYQIARGAKVPMCMSYLDYDKREAGFGPMIEPSGDLSADMDRIRAFYKKVWSRHPELYTEPRLREEDVVVKLDTSERSEVVDTDAPLAVGQ</sequence>
<evidence type="ECO:0000313" key="5">
    <source>
        <dbReference type="EMBL" id="EDM80828.1"/>
    </source>
</evidence>
<dbReference type="SMART" id="SM00563">
    <property type="entry name" value="PlsC"/>
    <property type="match status" value="1"/>
</dbReference>
<feature type="domain" description="Phospholipid/glycerol acyltransferase" evidence="4">
    <location>
        <begin position="54"/>
        <end position="163"/>
    </location>
</feature>
<dbReference type="SUPFAM" id="SSF69593">
    <property type="entry name" value="Glycerol-3-phosphate (1)-acyltransferase"/>
    <property type="match status" value="1"/>
</dbReference>
<dbReference type="PANTHER" id="PTHR10434">
    <property type="entry name" value="1-ACYL-SN-GLYCEROL-3-PHOSPHATE ACYLTRANSFERASE"/>
    <property type="match status" value="1"/>
</dbReference>
<organism evidence="5 6">
    <name type="scientific">Plesiocystis pacifica SIR-1</name>
    <dbReference type="NCBI Taxonomy" id="391625"/>
    <lineage>
        <taxon>Bacteria</taxon>
        <taxon>Pseudomonadati</taxon>
        <taxon>Myxococcota</taxon>
        <taxon>Polyangia</taxon>
        <taxon>Nannocystales</taxon>
        <taxon>Nannocystaceae</taxon>
        <taxon>Plesiocystis</taxon>
    </lineage>
</organism>
<evidence type="ECO:0000259" key="4">
    <source>
        <dbReference type="SMART" id="SM00563"/>
    </source>
</evidence>
<accession>A6FZM2</accession>
<gene>
    <name evidence="5" type="ORF">PPSIR1_27998</name>
</gene>
<dbReference type="CDD" id="cd07988">
    <property type="entry name" value="LPLAT_ABO13168-like"/>
    <property type="match status" value="1"/>
</dbReference>
<name>A6FZM2_9BACT</name>
<dbReference type="STRING" id="391625.PPSIR1_27998"/>
<evidence type="ECO:0000313" key="6">
    <source>
        <dbReference type="Proteomes" id="UP000005801"/>
    </source>
</evidence>
<keyword evidence="2" id="KW-0808">Transferase</keyword>
<evidence type="ECO:0000256" key="3">
    <source>
        <dbReference type="ARBA" id="ARBA00023315"/>
    </source>
</evidence>
<evidence type="ECO:0000256" key="2">
    <source>
        <dbReference type="ARBA" id="ARBA00022679"/>
    </source>
</evidence>
<protein>
    <recommendedName>
        <fullName evidence="4">Phospholipid/glycerol acyltransferase domain-containing protein</fullName>
    </recommendedName>
</protein>
<dbReference type="GO" id="GO:0003841">
    <property type="term" value="F:1-acylglycerol-3-phosphate O-acyltransferase activity"/>
    <property type="evidence" value="ECO:0007669"/>
    <property type="project" value="TreeGrafter"/>
</dbReference>
<keyword evidence="3" id="KW-0012">Acyltransferase</keyword>
<dbReference type="RefSeq" id="WP_006969921.1">
    <property type="nucleotide sequence ID" value="NZ_ABCS01000007.1"/>
</dbReference>
<dbReference type="PANTHER" id="PTHR10434:SF9">
    <property type="entry name" value="PHOSPHOLIPID_GLYCEROL ACYLTRANSFERASE DOMAIN-CONTAINING PROTEIN"/>
    <property type="match status" value="1"/>
</dbReference>
<comment type="caution">
    <text evidence="5">The sequence shown here is derived from an EMBL/GenBank/DDBJ whole genome shotgun (WGS) entry which is preliminary data.</text>
</comment>
<comment type="pathway">
    <text evidence="1">Lipid metabolism.</text>
</comment>
<dbReference type="Proteomes" id="UP000005801">
    <property type="component" value="Unassembled WGS sequence"/>
</dbReference>
<dbReference type="Pfam" id="PF01553">
    <property type="entry name" value="Acyltransferase"/>
    <property type="match status" value="1"/>
</dbReference>
<dbReference type="eggNOG" id="COG0204">
    <property type="taxonomic scope" value="Bacteria"/>
</dbReference>
<evidence type="ECO:0000256" key="1">
    <source>
        <dbReference type="ARBA" id="ARBA00005189"/>
    </source>
</evidence>
<proteinExistence type="predicted"/>